<dbReference type="PRINTS" id="PR01301">
    <property type="entry name" value="RGSPROTEIN"/>
</dbReference>
<feature type="compositionally biased region" description="Polar residues" evidence="1">
    <location>
        <begin position="312"/>
        <end position="323"/>
    </location>
</feature>
<gene>
    <name evidence="3" type="ORF">ACA1_283260</name>
</gene>
<dbReference type="PANTHER" id="PTHR10845:SF192">
    <property type="entry name" value="DOUBLE HIT, ISOFORM B"/>
    <property type="match status" value="1"/>
</dbReference>
<dbReference type="SUPFAM" id="SSF48097">
    <property type="entry name" value="Regulator of G-protein signaling, RGS"/>
    <property type="match status" value="1"/>
</dbReference>
<feature type="compositionally biased region" description="Basic and acidic residues" evidence="1">
    <location>
        <begin position="398"/>
        <end position="421"/>
    </location>
</feature>
<evidence type="ECO:0000256" key="1">
    <source>
        <dbReference type="SAM" id="MobiDB-lite"/>
    </source>
</evidence>
<dbReference type="InterPro" id="IPR036305">
    <property type="entry name" value="RGS_sf"/>
</dbReference>
<protein>
    <submittedName>
        <fullName evidence="3">Regulator of g protein signaling domain containing protein</fullName>
    </submittedName>
</protein>
<feature type="domain" description="RGS" evidence="2">
    <location>
        <begin position="198"/>
        <end position="308"/>
    </location>
</feature>
<feature type="compositionally biased region" description="Basic residues" evidence="1">
    <location>
        <begin position="382"/>
        <end position="397"/>
    </location>
</feature>
<dbReference type="Gene3D" id="1.10.167.10">
    <property type="entry name" value="Regulator of G-protein Signalling 4, domain 2"/>
    <property type="match status" value="1"/>
</dbReference>
<dbReference type="GeneID" id="14922007"/>
<feature type="compositionally biased region" description="Low complexity" evidence="1">
    <location>
        <begin position="99"/>
        <end position="111"/>
    </location>
</feature>
<dbReference type="InterPro" id="IPR016137">
    <property type="entry name" value="RGS"/>
</dbReference>
<dbReference type="VEuPathDB" id="AmoebaDB:ACA1_283260"/>
<dbReference type="PROSITE" id="PS50132">
    <property type="entry name" value="RGS"/>
    <property type="match status" value="1"/>
</dbReference>
<dbReference type="STRING" id="1257118.L8H6L2"/>
<dbReference type="Pfam" id="PF00615">
    <property type="entry name" value="RGS"/>
    <property type="match status" value="1"/>
</dbReference>
<name>L8H6L2_ACACF</name>
<dbReference type="RefSeq" id="XP_004344872.1">
    <property type="nucleotide sequence ID" value="XM_004344822.1"/>
</dbReference>
<dbReference type="CDD" id="cd07440">
    <property type="entry name" value="RGS"/>
    <property type="match status" value="1"/>
</dbReference>
<sequence length="421" mass="46745">MMGQGAERKSTFLQRSRSNSAGDEKPHGSDLIAAYSLGLAEEALLKHIPYHANIASLQRRGTRSASVGDYHDQPAESRRSRQLPTRPGQGPSGERSRSRSNSAFSRSAAGSRAEEAATRLTAAHLMALSKNDPRVPLLFLGGRSNDLAGMASSRLGNAPLYVRTISASSEDSLDSASSALGLSPRLLQLSHQMSRAYFLEFILHDKKARSAFKHYLEKRHCVENLMFWLDVERFKKLVQKNHDGSLTKEINSKVAEIREKYLQPTSAHEVNLTHQDRKELAEALKSPGVHSFDRAQKAIFILMVDGTFDYSSTATPTKSSTVETKAVDESATVDSARDPNKEAKRRRSLFARRNTDASQPSDSMTSSGEIELPVERESDKDKKKRLKNRQKEMKRRHTVTDSKEIAHGRDGGGDNKKCLVM</sequence>
<feature type="compositionally biased region" description="Polar residues" evidence="1">
    <location>
        <begin position="11"/>
        <end position="21"/>
    </location>
</feature>
<reference evidence="3 4" key="1">
    <citation type="journal article" date="2013" name="Genome Biol.">
        <title>Genome of Acanthamoeba castellanii highlights extensive lateral gene transfer and early evolution of tyrosine kinase signaling.</title>
        <authorList>
            <person name="Clarke M."/>
            <person name="Lohan A.J."/>
            <person name="Liu B."/>
            <person name="Lagkouvardos I."/>
            <person name="Roy S."/>
            <person name="Zafar N."/>
            <person name="Bertelli C."/>
            <person name="Schilde C."/>
            <person name="Kianianmomeni A."/>
            <person name="Burglin T.R."/>
            <person name="Frech C."/>
            <person name="Turcotte B."/>
            <person name="Kopec K.O."/>
            <person name="Synnott J.M."/>
            <person name="Choo C."/>
            <person name="Paponov I."/>
            <person name="Finkler A."/>
            <person name="Soon Heng Tan C."/>
            <person name="Hutchins A.P."/>
            <person name="Weinmeier T."/>
            <person name="Rattei T."/>
            <person name="Chu J.S."/>
            <person name="Gimenez G."/>
            <person name="Irimia M."/>
            <person name="Rigden D.J."/>
            <person name="Fitzpatrick D.A."/>
            <person name="Lorenzo-Morales J."/>
            <person name="Bateman A."/>
            <person name="Chiu C.H."/>
            <person name="Tang P."/>
            <person name="Hegemann P."/>
            <person name="Fromm H."/>
            <person name="Raoult D."/>
            <person name="Greub G."/>
            <person name="Miranda-Saavedra D."/>
            <person name="Chen N."/>
            <person name="Nash P."/>
            <person name="Ginger M.L."/>
            <person name="Horn M."/>
            <person name="Schaap P."/>
            <person name="Caler L."/>
            <person name="Loftus B."/>
        </authorList>
    </citation>
    <scope>NUCLEOTIDE SEQUENCE [LARGE SCALE GENOMIC DNA]</scope>
    <source>
        <strain evidence="3 4">Neff</strain>
    </source>
</reference>
<feature type="region of interest" description="Disordered" evidence="1">
    <location>
        <begin position="1"/>
        <end position="29"/>
    </location>
</feature>
<dbReference type="KEGG" id="acan:ACA1_283260"/>
<evidence type="ECO:0000313" key="4">
    <source>
        <dbReference type="Proteomes" id="UP000011083"/>
    </source>
</evidence>
<dbReference type="PANTHER" id="PTHR10845">
    <property type="entry name" value="REGULATOR OF G PROTEIN SIGNALING"/>
    <property type="match status" value="1"/>
</dbReference>
<feature type="compositionally biased region" description="Basic and acidic residues" evidence="1">
    <location>
        <begin position="69"/>
        <end position="79"/>
    </location>
</feature>
<dbReference type="InterPro" id="IPR044926">
    <property type="entry name" value="RGS_subdomain_2"/>
</dbReference>
<feature type="region of interest" description="Disordered" evidence="1">
    <location>
        <begin position="58"/>
        <end position="112"/>
    </location>
</feature>
<organism evidence="3 4">
    <name type="scientific">Acanthamoeba castellanii (strain ATCC 30010 / Neff)</name>
    <dbReference type="NCBI Taxonomy" id="1257118"/>
    <lineage>
        <taxon>Eukaryota</taxon>
        <taxon>Amoebozoa</taxon>
        <taxon>Discosea</taxon>
        <taxon>Longamoebia</taxon>
        <taxon>Centramoebida</taxon>
        <taxon>Acanthamoebidae</taxon>
        <taxon>Acanthamoeba</taxon>
    </lineage>
</organism>
<proteinExistence type="predicted"/>
<feature type="compositionally biased region" description="Basic and acidic residues" evidence="1">
    <location>
        <begin position="1"/>
        <end position="10"/>
    </location>
</feature>
<dbReference type="AlphaFoldDB" id="L8H6L2"/>
<accession>L8H6L2</accession>
<evidence type="ECO:0000259" key="2">
    <source>
        <dbReference type="PROSITE" id="PS50132"/>
    </source>
</evidence>
<evidence type="ECO:0000313" key="3">
    <source>
        <dbReference type="EMBL" id="ELR21129.1"/>
    </source>
</evidence>
<dbReference type="EMBL" id="KB007908">
    <property type="protein sequence ID" value="ELR21129.1"/>
    <property type="molecule type" value="Genomic_DNA"/>
</dbReference>
<feature type="region of interest" description="Disordered" evidence="1">
    <location>
        <begin position="312"/>
        <end position="421"/>
    </location>
</feature>
<keyword evidence="4" id="KW-1185">Reference proteome</keyword>
<dbReference type="OrthoDB" id="196547at2759"/>
<dbReference type="SMART" id="SM00315">
    <property type="entry name" value="RGS"/>
    <property type="match status" value="1"/>
</dbReference>
<dbReference type="Proteomes" id="UP000011083">
    <property type="component" value="Unassembled WGS sequence"/>
</dbReference>
<feature type="compositionally biased region" description="Polar residues" evidence="1">
    <location>
        <begin position="356"/>
        <end position="368"/>
    </location>
</feature>